<evidence type="ECO:0000256" key="3">
    <source>
        <dbReference type="SAM" id="Phobius"/>
    </source>
</evidence>
<feature type="transmembrane region" description="Helical" evidence="3">
    <location>
        <begin position="29"/>
        <end position="46"/>
    </location>
</feature>
<feature type="region of interest" description="Disordered" evidence="2">
    <location>
        <begin position="694"/>
        <end position="716"/>
    </location>
</feature>
<feature type="transmembrane region" description="Helical" evidence="3">
    <location>
        <begin position="7"/>
        <end position="23"/>
    </location>
</feature>
<organism evidence="4 5">
    <name type="scientific">Maricaulis salignorans</name>
    <dbReference type="NCBI Taxonomy" id="144026"/>
    <lineage>
        <taxon>Bacteria</taxon>
        <taxon>Pseudomonadati</taxon>
        <taxon>Pseudomonadota</taxon>
        <taxon>Alphaproteobacteria</taxon>
        <taxon>Maricaulales</taxon>
        <taxon>Maricaulaceae</taxon>
        <taxon>Maricaulis</taxon>
    </lineage>
</organism>
<name>A0A1G9UT56_9PROT</name>
<proteinExistence type="predicted"/>
<feature type="compositionally biased region" description="Low complexity" evidence="2">
    <location>
        <begin position="641"/>
        <end position="662"/>
    </location>
</feature>
<evidence type="ECO:0000256" key="2">
    <source>
        <dbReference type="SAM" id="MobiDB-lite"/>
    </source>
</evidence>
<dbReference type="AlphaFoldDB" id="A0A1G9UT56"/>
<dbReference type="InterPro" id="IPR012683">
    <property type="entry name" value="CHP02302_TM"/>
</dbReference>
<sequence>MPVVWPGLAWAASFAVLALLGLWEMIGDPWRAIYALATLAGAVWLTRKGLNGFAWPQVEDLARRVEEDSGISARPHEALLDTPPTNDPVALQVWHEHQARMARRLDLARARRPKAAWAQQDRWALRGSLTLALLVSWFMAGPAAQDRLGEAFSLAPIQVGGLDVSVDAWIDPPAYTGRAPIFLSAETRTVDVPAGSSFIARIAGSRRAPVLTRRDDAGSERATASAIGDSVWDSRLAITNDATIRLAAGPTRQNWTLTVIPDRAPIVRLLAVPDANSSGEIDLQFSVVDDYGATAYALELRPETEPDAPWERIEVTPAGITNLDTENGVRTLLETAQHKLAGSRVTIRIAADDAGGNTGRSPELGITLPSRVFLDALARAVAEQRRNVLMADQAYAPLPVRPVLYPEDIAPGMAYLADEPERRIERAPEGLQFAARALDAITDAPARFFEDAVVYLGLRASVQRLRRSRRQADLTGLDADLWQIALRAELGSLADAEAALRAAERALMEALARGADETELAALFDAFQEAMDNYMAAMAAEAARRGESDDAEGPSLDDSALQEMLDALREAAELGDTADARQALQQLSELLRNMQMQMGQGSGEGEQSDAVSEAIQQALEELGDVIGNQRDLQDQTFGLNQEQESGGASQPQSGGQTGQQDGNMPQSLAENQNGGGASAQSLGAMQDALAQQLAEAQQALPDGGSDSLAQAGDAMRAAADALGEGDAAAALEAQDDALADLRAGAEQLAEELLERMQDAQGEAGEGEQERDPLGRPSEGAFADGTGVEIPEEMSRARARSILEELRRRAAEAGRPQDELDYIERLLDRF</sequence>
<gene>
    <name evidence="4" type="ORF">SAMN04488568_11653</name>
</gene>
<evidence type="ECO:0000313" key="4">
    <source>
        <dbReference type="EMBL" id="SDM63088.1"/>
    </source>
</evidence>
<keyword evidence="1" id="KW-0175">Coiled coil</keyword>
<accession>A0A1G9UT56</accession>
<protein>
    <submittedName>
        <fullName evidence="4">TIGR02302 family protein</fullName>
    </submittedName>
</protein>
<feature type="region of interest" description="Disordered" evidence="2">
    <location>
        <begin position="750"/>
        <end position="793"/>
    </location>
</feature>
<dbReference type="STRING" id="144026.SAMN04488568_11653"/>
<reference evidence="4 5" key="1">
    <citation type="submission" date="2016-10" db="EMBL/GenBank/DDBJ databases">
        <authorList>
            <person name="de Groot N.N."/>
        </authorList>
    </citation>
    <scope>NUCLEOTIDE SEQUENCE [LARGE SCALE GENOMIC DNA]</scope>
    <source>
        <strain evidence="4 5">DSM 16077</strain>
    </source>
</reference>
<keyword evidence="3" id="KW-1133">Transmembrane helix</keyword>
<keyword evidence="3" id="KW-0812">Transmembrane</keyword>
<feature type="coiled-coil region" evidence="1">
    <location>
        <begin position="486"/>
        <end position="513"/>
    </location>
</feature>
<feature type="compositionally biased region" description="Polar residues" evidence="2">
    <location>
        <begin position="663"/>
        <end position="672"/>
    </location>
</feature>
<dbReference type="Proteomes" id="UP000199759">
    <property type="component" value="Unassembled WGS sequence"/>
</dbReference>
<dbReference type="EMBL" id="FNHG01000016">
    <property type="protein sequence ID" value="SDM63088.1"/>
    <property type="molecule type" value="Genomic_DNA"/>
</dbReference>
<evidence type="ECO:0000313" key="5">
    <source>
        <dbReference type="Proteomes" id="UP000199759"/>
    </source>
</evidence>
<feature type="region of interest" description="Disordered" evidence="2">
    <location>
        <begin position="639"/>
        <end position="681"/>
    </location>
</feature>
<keyword evidence="5" id="KW-1185">Reference proteome</keyword>
<keyword evidence="3" id="KW-0472">Membrane</keyword>
<dbReference type="Pfam" id="PF13779">
    <property type="entry name" value="DUF4175"/>
    <property type="match status" value="2"/>
</dbReference>
<evidence type="ECO:0000256" key="1">
    <source>
        <dbReference type="SAM" id="Coils"/>
    </source>
</evidence>